<evidence type="ECO:0000256" key="5">
    <source>
        <dbReference type="ARBA" id="ARBA00022935"/>
    </source>
</evidence>
<name>A0ABW1DIQ0_9DEIO</name>
<keyword evidence="1 7" id="KW-0808">Transferase</keyword>
<keyword evidence="6 7" id="KW-0119">Carbohydrate metabolism</keyword>
<proteinExistence type="inferred from homology"/>
<dbReference type="InterPro" id="IPR005929">
    <property type="entry name" value="Ribulokinase"/>
</dbReference>
<dbReference type="InterPro" id="IPR018485">
    <property type="entry name" value="FGGY_C"/>
</dbReference>
<feature type="region of interest" description="Disordered" evidence="10">
    <location>
        <begin position="554"/>
        <end position="585"/>
    </location>
</feature>
<evidence type="ECO:0000313" key="13">
    <source>
        <dbReference type="EMBL" id="MFC5847199.1"/>
    </source>
</evidence>
<keyword evidence="5 7" id="KW-0054">Arabinose catabolism</keyword>
<dbReference type="EMBL" id="JBHSOH010000004">
    <property type="protein sequence ID" value="MFC5847199.1"/>
    <property type="molecule type" value="Genomic_DNA"/>
</dbReference>
<reference evidence="14" key="1">
    <citation type="journal article" date="2019" name="Int. J. Syst. Evol. Microbiol.">
        <title>The Global Catalogue of Microorganisms (GCM) 10K type strain sequencing project: providing services to taxonomists for standard genome sequencing and annotation.</title>
        <authorList>
            <consortium name="The Broad Institute Genomics Platform"/>
            <consortium name="The Broad Institute Genome Sequencing Center for Infectious Disease"/>
            <person name="Wu L."/>
            <person name="Ma J."/>
        </authorList>
    </citation>
    <scope>NUCLEOTIDE SEQUENCE [LARGE SCALE GENOMIC DNA]</scope>
    <source>
        <strain evidence="14">CGMCC 1.15053</strain>
    </source>
</reference>
<dbReference type="PANTHER" id="PTHR43435:SF4">
    <property type="entry name" value="FGGY CARBOHYDRATE KINASE DOMAIN-CONTAINING PROTEIN"/>
    <property type="match status" value="1"/>
</dbReference>
<dbReference type="HAMAP" id="MF_00520">
    <property type="entry name" value="Ribulokinase"/>
    <property type="match status" value="1"/>
</dbReference>
<dbReference type="InterPro" id="IPR018483">
    <property type="entry name" value="Carb_kinase_FGGY_CS"/>
</dbReference>
<comment type="catalytic activity">
    <reaction evidence="7">
        <text>D-ribulose + ATP = D-ribulose 5-phosphate + ADP + H(+)</text>
        <dbReference type="Rhea" id="RHEA:17601"/>
        <dbReference type="ChEBI" id="CHEBI:15378"/>
        <dbReference type="ChEBI" id="CHEBI:17173"/>
        <dbReference type="ChEBI" id="CHEBI:30616"/>
        <dbReference type="ChEBI" id="CHEBI:58121"/>
        <dbReference type="ChEBI" id="CHEBI:456216"/>
        <dbReference type="EC" id="2.7.1.16"/>
    </reaction>
</comment>
<evidence type="ECO:0000256" key="10">
    <source>
        <dbReference type="SAM" id="MobiDB-lite"/>
    </source>
</evidence>
<dbReference type="Gene3D" id="3.30.420.40">
    <property type="match status" value="2"/>
</dbReference>
<dbReference type="PROSITE" id="PS00445">
    <property type="entry name" value="FGGY_KINASES_2"/>
    <property type="match status" value="1"/>
</dbReference>
<dbReference type="GO" id="GO:0008741">
    <property type="term" value="F:ribulokinase activity"/>
    <property type="evidence" value="ECO:0007669"/>
    <property type="project" value="UniProtKB-EC"/>
</dbReference>
<comment type="similarity">
    <text evidence="7 9">Belongs to the ribulokinase family.</text>
</comment>
<evidence type="ECO:0000256" key="6">
    <source>
        <dbReference type="ARBA" id="ARBA00023277"/>
    </source>
</evidence>
<keyword evidence="2 7" id="KW-0547">Nucleotide-binding</keyword>
<sequence length="585" mass="61062">MTRPSDVREGADTYVIGVDYGTLSGRALLVRLGDGAEVASSVLDYPHGVMSRELPGGPVLLPEWALQHPQDYLDVLRHTVPAVLAQAGVRPEQVVGLGIDFTACTVLPTRADGTPLCFLPGWERRPHAYVKLWKHHAAQPQADRLNAAARERGEGWLARYGGLLSSEWALAKGLHLLEEDPDAYAAAERFIEAADWVVWQLTGRETRNVCTAGYKAAYQDGAYPSREYFASVNPAFADFADKLRGPLVALGECVGGLSTAGAALTGLLSGTAVAAANVDAHVTAPAVGAVGAGQLVAIMGTSTCHVMTGGGLKDVPGMCGVVQDGILPGHYGYEAGQSGVGDIFAWFVNNAVPASVRADADAAGVDLHTHLSTLAAGLRPGESGLLALDWLGGNRSVLVDADLTGLVVGLHLHTRPEEIYRALLEATAFGTRVIVENFGVAGVPVHEFIAAGGLVKNAFLMQLYADVLNLPVSVADTAQAPALGSAMHAAVAAGVYPDIGAAAAHLARVKKAAYRPNPETRAAYDALYAEYLRLHDAFGRADGPLFSTMKTLGRLRRGGGPTEDATPAEAPDATPAEATDAGVLA</sequence>
<feature type="compositionally biased region" description="Low complexity" evidence="10">
    <location>
        <begin position="562"/>
        <end position="585"/>
    </location>
</feature>
<comment type="pathway">
    <text evidence="7 9">Carbohydrate degradation; L-arabinose degradation via L-ribulose; D-xylulose 5-phosphate from L-arabinose (bacterial route): step 2/3.</text>
</comment>
<accession>A0ABW1DIQ0</accession>
<feature type="domain" description="Carbohydrate kinase FGGY N-terminal" evidence="11">
    <location>
        <begin position="14"/>
        <end position="283"/>
    </location>
</feature>
<dbReference type="RefSeq" id="WP_380046131.1">
    <property type="nucleotide sequence ID" value="NZ_JBHSOH010000004.1"/>
</dbReference>
<evidence type="ECO:0000256" key="7">
    <source>
        <dbReference type="HAMAP-Rule" id="MF_00520"/>
    </source>
</evidence>
<dbReference type="EC" id="2.7.1.16" evidence="7 8"/>
<gene>
    <name evidence="7 13" type="primary">araB</name>
    <name evidence="13" type="ORF">ACFPQ6_02655</name>
</gene>
<dbReference type="PIRSF" id="PIRSF000538">
    <property type="entry name" value="GlpK"/>
    <property type="match status" value="1"/>
</dbReference>
<evidence type="ECO:0000256" key="9">
    <source>
        <dbReference type="RuleBase" id="RU003455"/>
    </source>
</evidence>
<dbReference type="CDD" id="cd07781">
    <property type="entry name" value="ASKHA_NBD_FGGY_L-RBK"/>
    <property type="match status" value="1"/>
</dbReference>
<protein>
    <recommendedName>
        <fullName evidence="7 8">Ribulokinase</fullName>
        <ecNumber evidence="7 8">2.7.1.16</ecNumber>
    </recommendedName>
</protein>
<dbReference type="InterPro" id="IPR043129">
    <property type="entry name" value="ATPase_NBD"/>
</dbReference>
<dbReference type="InterPro" id="IPR018484">
    <property type="entry name" value="FGGY_N"/>
</dbReference>
<organism evidence="13 14">
    <name type="scientific">Deinococcus petrolearius</name>
    <dbReference type="NCBI Taxonomy" id="1751295"/>
    <lineage>
        <taxon>Bacteria</taxon>
        <taxon>Thermotogati</taxon>
        <taxon>Deinococcota</taxon>
        <taxon>Deinococci</taxon>
        <taxon>Deinococcales</taxon>
        <taxon>Deinococcaceae</taxon>
        <taxon>Deinococcus</taxon>
    </lineage>
</organism>
<dbReference type="PANTHER" id="PTHR43435">
    <property type="entry name" value="RIBULOKINASE"/>
    <property type="match status" value="1"/>
</dbReference>
<dbReference type="NCBIfam" id="TIGR01234">
    <property type="entry name" value="L-ribulokinase"/>
    <property type="match status" value="1"/>
</dbReference>
<evidence type="ECO:0000256" key="2">
    <source>
        <dbReference type="ARBA" id="ARBA00022741"/>
    </source>
</evidence>
<evidence type="ECO:0000259" key="12">
    <source>
        <dbReference type="Pfam" id="PF02782"/>
    </source>
</evidence>
<dbReference type="Pfam" id="PF00370">
    <property type="entry name" value="FGGY_N"/>
    <property type="match status" value="1"/>
</dbReference>
<keyword evidence="3 7" id="KW-0418">Kinase</keyword>
<dbReference type="Pfam" id="PF02782">
    <property type="entry name" value="FGGY_C"/>
    <property type="match status" value="1"/>
</dbReference>
<dbReference type="InterPro" id="IPR000577">
    <property type="entry name" value="Carb_kinase_FGGY"/>
</dbReference>
<dbReference type="SUPFAM" id="SSF53067">
    <property type="entry name" value="Actin-like ATPase domain"/>
    <property type="match status" value="2"/>
</dbReference>
<evidence type="ECO:0000313" key="14">
    <source>
        <dbReference type="Proteomes" id="UP001595979"/>
    </source>
</evidence>
<feature type="domain" description="Carbohydrate kinase FGGY C-terminal" evidence="12">
    <location>
        <begin position="296"/>
        <end position="493"/>
    </location>
</feature>
<dbReference type="NCBIfam" id="NF003154">
    <property type="entry name" value="PRK04123.1"/>
    <property type="match status" value="1"/>
</dbReference>
<evidence type="ECO:0000256" key="4">
    <source>
        <dbReference type="ARBA" id="ARBA00022840"/>
    </source>
</evidence>
<evidence type="ECO:0000256" key="8">
    <source>
        <dbReference type="NCBIfam" id="TIGR01234"/>
    </source>
</evidence>
<dbReference type="Proteomes" id="UP001595979">
    <property type="component" value="Unassembled WGS sequence"/>
</dbReference>
<evidence type="ECO:0000256" key="1">
    <source>
        <dbReference type="ARBA" id="ARBA00022679"/>
    </source>
</evidence>
<comment type="catalytic activity">
    <reaction evidence="7 9">
        <text>L-ribulose + ATP = L-ribulose 5-phosphate + ADP + H(+)</text>
        <dbReference type="Rhea" id="RHEA:22072"/>
        <dbReference type="ChEBI" id="CHEBI:15378"/>
        <dbReference type="ChEBI" id="CHEBI:16880"/>
        <dbReference type="ChEBI" id="CHEBI:30616"/>
        <dbReference type="ChEBI" id="CHEBI:58226"/>
        <dbReference type="ChEBI" id="CHEBI:456216"/>
        <dbReference type="EC" id="2.7.1.16"/>
    </reaction>
</comment>
<keyword evidence="14" id="KW-1185">Reference proteome</keyword>
<keyword evidence="4 7" id="KW-0067">ATP-binding</keyword>
<comment type="caution">
    <text evidence="13">The sequence shown here is derived from an EMBL/GenBank/DDBJ whole genome shotgun (WGS) entry which is preliminary data.</text>
</comment>
<evidence type="ECO:0000259" key="11">
    <source>
        <dbReference type="Pfam" id="PF00370"/>
    </source>
</evidence>
<evidence type="ECO:0000256" key="3">
    <source>
        <dbReference type="ARBA" id="ARBA00022777"/>
    </source>
</evidence>